<comment type="caution">
    <text evidence="2">The sequence shown here is derived from an EMBL/GenBank/DDBJ whole genome shotgun (WGS) entry which is preliminary data.</text>
</comment>
<dbReference type="EMBL" id="MUYF01000003">
    <property type="protein sequence ID" value="OOL80432.1"/>
    <property type="molecule type" value="Genomic_DNA"/>
</dbReference>
<proteinExistence type="predicted"/>
<evidence type="ECO:0000313" key="3">
    <source>
        <dbReference type="Proteomes" id="UP000190409"/>
    </source>
</evidence>
<accession>A0A1S8KLB4</accession>
<dbReference type="Proteomes" id="UP000190409">
    <property type="component" value="Unassembled WGS sequence"/>
</dbReference>
<dbReference type="AlphaFoldDB" id="A0A1S8KLB4"/>
<protein>
    <submittedName>
        <fullName evidence="2">Uncharacterized protein</fullName>
    </submittedName>
</protein>
<dbReference type="EMBL" id="MUYF01000003">
    <property type="protein sequence ID" value="OOL80496.1"/>
    <property type="molecule type" value="Genomic_DNA"/>
</dbReference>
<gene>
    <name evidence="1" type="ORF">BWX42_00280</name>
    <name evidence="2" type="ORF">BWX42_00660</name>
</gene>
<organism evidence="2 3">
    <name type="scientific">Dolosigranulum pigrum</name>
    <dbReference type="NCBI Taxonomy" id="29394"/>
    <lineage>
        <taxon>Bacteria</taxon>
        <taxon>Bacillati</taxon>
        <taxon>Bacillota</taxon>
        <taxon>Bacilli</taxon>
        <taxon>Lactobacillales</taxon>
        <taxon>Carnobacteriaceae</taxon>
        <taxon>Dolosigranulum</taxon>
    </lineage>
</organism>
<evidence type="ECO:0000313" key="2">
    <source>
        <dbReference type="EMBL" id="OOL80496.1"/>
    </source>
</evidence>
<name>A0A1S8KLB4_9LACT</name>
<reference evidence="2 3" key="1">
    <citation type="submission" date="2017-01" db="EMBL/GenBank/DDBJ databases">
        <title>Complete Genome Sequence of Dolosigranulum pigrum isolated from a Patient with interstitial lung disease.</title>
        <authorList>
            <person name="Mukhopadhyay R."/>
            <person name="Joaquin J."/>
            <person name="Hogue R."/>
            <person name="Fitzgerald S."/>
            <person name="Jospin G."/>
            <person name="Eisen J.A."/>
            <person name="Chaturvedi V."/>
        </authorList>
    </citation>
    <scope>NUCLEOTIDE SEQUENCE [LARGE SCALE GENOMIC DNA]</scope>
    <source>
        <strain evidence="2 3">15S00348</strain>
    </source>
</reference>
<sequence length="99" mass="11237">MTNLELKLIATDRNEEITDACMDKLNSDIKQYNDDVADVDDEMLIDILEELAADYADGEYTIKFIIFKIDGEYKAIHESCDYGEEDNYAGEATITVKVV</sequence>
<evidence type="ECO:0000313" key="1">
    <source>
        <dbReference type="EMBL" id="OOL80432.1"/>
    </source>
</evidence>